<dbReference type="InterPro" id="IPR043128">
    <property type="entry name" value="Rev_trsase/Diguanyl_cyclase"/>
</dbReference>
<dbReference type="SMART" id="SM00267">
    <property type="entry name" value="GGDEF"/>
    <property type="match status" value="1"/>
</dbReference>
<dbReference type="InterPro" id="IPR029787">
    <property type="entry name" value="Nucleotide_cyclase"/>
</dbReference>
<gene>
    <name evidence="4" type="ORF">B0T46_20780</name>
</gene>
<dbReference type="Gene3D" id="3.30.450.20">
    <property type="entry name" value="PAS domain"/>
    <property type="match status" value="2"/>
</dbReference>
<evidence type="ECO:0000256" key="1">
    <source>
        <dbReference type="SAM" id="MobiDB-lite"/>
    </source>
</evidence>
<protein>
    <submittedName>
        <fullName evidence="4">Sensor domain-containing diguanylate cyclase</fullName>
    </submittedName>
</protein>
<dbReference type="Pfam" id="PF00989">
    <property type="entry name" value="PAS"/>
    <property type="match status" value="1"/>
</dbReference>
<organism evidence="4 5">
    <name type="scientific">Nocardia donostiensis</name>
    <dbReference type="NCBI Taxonomy" id="1538463"/>
    <lineage>
        <taxon>Bacteria</taxon>
        <taxon>Bacillati</taxon>
        <taxon>Actinomycetota</taxon>
        <taxon>Actinomycetes</taxon>
        <taxon>Mycobacteriales</taxon>
        <taxon>Nocardiaceae</taxon>
        <taxon>Nocardia</taxon>
    </lineage>
</organism>
<dbReference type="InterPro" id="IPR035965">
    <property type="entry name" value="PAS-like_dom_sf"/>
</dbReference>
<name>A0A1V2TBM2_9NOCA</name>
<dbReference type="PROSITE" id="PS50112">
    <property type="entry name" value="PAS"/>
    <property type="match status" value="1"/>
</dbReference>
<sequence>MRKDNRETSPTAEQLVQRYHYLVEHAPDAMLMLEHGIIVYVNRAAVQLVAASDAEELLGEPITRFMHPDSVAAVQENVVELFTEHAASVTTELTLVRFDGISVPVKVWSVLTSWHGELAHQVLLHDLTAHRAAETAQHRAEQFFASVVSQLEEGVMVIDADRRVESINPAGRRILGLEGRDDLLGTPITRLPGALLDANARPMPPAQYPVARTLATGEPVLGFVLGIDRPDGQRRWLSASSRMLNPGEPRSAAVVSFADITEFRDNRRQLEYQATHDPLTGLANRSLILSQLTRALAASAEQPVTTVMFVDLDNFKTINDSLGHAIGDNVLQIVAQRLQRALRAEDVVGRFGGDEFLVLLSGHGRSADLETLIARLRSIMSEPIVARGHRVEVGASVGVTEIAPGDIRTPEAVVHDADLAMYQAKPPAPPEDMNGPGHLPDTTHAS</sequence>
<dbReference type="SMART" id="SM00091">
    <property type="entry name" value="PAS"/>
    <property type="match status" value="2"/>
</dbReference>
<feature type="domain" description="PAS" evidence="2">
    <location>
        <begin position="140"/>
        <end position="181"/>
    </location>
</feature>
<proteinExistence type="predicted"/>
<dbReference type="InterPro" id="IPR013656">
    <property type="entry name" value="PAS_4"/>
</dbReference>
<dbReference type="PANTHER" id="PTHR44757:SF2">
    <property type="entry name" value="BIOFILM ARCHITECTURE MAINTENANCE PROTEIN MBAA"/>
    <property type="match status" value="1"/>
</dbReference>
<evidence type="ECO:0000259" key="2">
    <source>
        <dbReference type="PROSITE" id="PS50112"/>
    </source>
</evidence>
<dbReference type="RefSeq" id="WP_077119968.1">
    <property type="nucleotide sequence ID" value="NZ_LOKT01000015.1"/>
</dbReference>
<dbReference type="NCBIfam" id="TIGR00229">
    <property type="entry name" value="sensory_box"/>
    <property type="match status" value="2"/>
</dbReference>
<dbReference type="InterPro" id="IPR052155">
    <property type="entry name" value="Biofilm_reg_signaling"/>
</dbReference>
<evidence type="ECO:0000313" key="5">
    <source>
        <dbReference type="Proteomes" id="UP000188836"/>
    </source>
</evidence>
<dbReference type="SUPFAM" id="SSF55073">
    <property type="entry name" value="Nucleotide cyclase"/>
    <property type="match status" value="1"/>
</dbReference>
<evidence type="ECO:0000313" key="4">
    <source>
        <dbReference type="EMBL" id="ONM46910.1"/>
    </source>
</evidence>
<dbReference type="SUPFAM" id="SSF55785">
    <property type="entry name" value="PYP-like sensor domain (PAS domain)"/>
    <property type="match status" value="2"/>
</dbReference>
<feature type="domain" description="GGDEF" evidence="3">
    <location>
        <begin position="303"/>
        <end position="441"/>
    </location>
</feature>
<reference evidence="4 5" key="1">
    <citation type="journal article" date="2016" name="Antonie Van Leeuwenhoek">
        <title>Nocardia donostiensis sp. nov., isolated from human respiratory specimens.</title>
        <authorList>
            <person name="Ercibengoa M."/>
            <person name="Bell M."/>
            <person name="Marimon J.M."/>
            <person name="Humrighouse B."/>
            <person name="Klenk H.P."/>
            <person name="Potter G."/>
            <person name="Perez-Trallero E."/>
        </authorList>
    </citation>
    <scope>NUCLEOTIDE SEQUENCE [LARGE SCALE GENOMIC DNA]</scope>
    <source>
        <strain evidence="4 5">X1655</strain>
    </source>
</reference>
<dbReference type="Proteomes" id="UP000188836">
    <property type="component" value="Unassembled WGS sequence"/>
</dbReference>
<dbReference type="InterPro" id="IPR000014">
    <property type="entry name" value="PAS"/>
</dbReference>
<dbReference type="CDD" id="cd01949">
    <property type="entry name" value="GGDEF"/>
    <property type="match status" value="1"/>
</dbReference>
<comment type="caution">
    <text evidence="4">The sequence shown here is derived from an EMBL/GenBank/DDBJ whole genome shotgun (WGS) entry which is preliminary data.</text>
</comment>
<dbReference type="Pfam" id="PF08448">
    <property type="entry name" value="PAS_4"/>
    <property type="match status" value="1"/>
</dbReference>
<dbReference type="NCBIfam" id="TIGR00254">
    <property type="entry name" value="GGDEF"/>
    <property type="match status" value="1"/>
</dbReference>
<dbReference type="Gene3D" id="3.30.70.270">
    <property type="match status" value="1"/>
</dbReference>
<dbReference type="EMBL" id="MUMY01000019">
    <property type="protein sequence ID" value="ONM46910.1"/>
    <property type="molecule type" value="Genomic_DNA"/>
</dbReference>
<accession>A0A1V2TBM2</accession>
<dbReference type="PROSITE" id="PS50887">
    <property type="entry name" value="GGDEF"/>
    <property type="match status" value="1"/>
</dbReference>
<dbReference type="PANTHER" id="PTHR44757">
    <property type="entry name" value="DIGUANYLATE CYCLASE DGCP"/>
    <property type="match status" value="1"/>
</dbReference>
<keyword evidence="5" id="KW-1185">Reference proteome</keyword>
<feature type="region of interest" description="Disordered" evidence="1">
    <location>
        <begin position="424"/>
        <end position="446"/>
    </location>
</feature>
<dbReference type="GO" id="GO:0006355">
    <property type="term" value="P:regulation of DNA-templated transcription"/>
    <property type="evidence" value="ECO:0007669"/>
    <property type="project" value="InterPro"/>
</dbReference>
<dbReference type="STRING" id="1538463.B0T36_20825"/>
<dbReference type="InterPro" id="IPR013767">
    <property type="entry name" value="PAS_fold"/>
</dbReference>
<dbReference type="AlphaFoldDB" id="A0A1V2TBM2"/>
<evidence type="ECO:0000259" key="3">
    <source>
        <dbReference type="PROSITE" id="PS50887"/>
    </source>
</evidence>
<dbReference type="CDD" id="cd00130">
    <property type="entry name" value="PAS"/>
    <property type="match status" value="2"/>
</dbReference>
<dbReference type="InterPro" id="IPR000160">
    <property type="entry name" value="GGDEF_dom"/>
</dbReference>
<dbReference type="Pfam" id="PF00990">
    <property type="entry name" value="GGDEF"/>
    <property type="match status" value="1"/>
</dbReference>